<dbReference type="EnsemblPlants" id="AES63564">
    <property type="protein sequence ID" value="AES63564"/>
    <property type="gene ID" value="MTR_2g010100"/>
</dbReference>
<gene>
    <name evidence="1" type="ordered locus">MTR_2g010100</name>
</gene>
<reference evidence="1 3" key="2">
    <citation type="journal article" date="2014" name="BMC Genomics">
        <title>An improved genome release (version Mt4.0) for the model legume Medicago truncatula.</title>
        <authorList>
            <person name="Tang H."/>
            <person name="Krishnakumar V."/>
            <person name="Bidwell S."/>
            <person name="Rosen B."/>
            <person name="Chan A."/>
            <person name="Zhou S."/>
            <person name="Gentzbittel L."/>
            <person name="Childs K.L."/>
            <person name="Yandell M."/>
            <person name="Gundlach H."/>
            <person name="Mayer K.F."/>
            <person name="Schwartz D.C."/>
            <person name="Town C.D."/>
        </authorList>
    </citation>
    <scope>GENOME REANNOTATION</scope>
    <source>
        <strain evidence="2 3">cv. Jemalong A17</strain>
    </source>
</reference>
<protein>
    <submittedName>
        <fullName evidence="1 2">Uncharacterized protein</fullName>
    </submittedName>
</protein>
<evidence type="ECO:0000313" key="3">
    <source>
        <dbReference type="Proteomes" id="UP000002051"/>
    </source>
</evidence>
<dbReference type="EMBL" id="CM001218">
    <property type="protein sequence ID" value="AES63564.1"/>
    <property type="molecule type" value="Genomic_DNA"/>
</dbReference>
<reference evidence="2" key="3">
    <citation type="submission" date="2015-04" db="UniProtKB">
        <authorList>
            <consortium name="EnsemblPlants"/>
        </authorList>
    </citation>
    <scope>IDENTIFICATION</scope>
    <source>
        <strain evidence="2">cv. Jemalong A17</strain>
    </source>
</reference>
<dbReference type="HOGENOM" id="CLU_2593341_0_0_1"/>
<evidence type="ECO:0000313" key="1">
    <source>
        <dbReference type="EMBL" id="AES63564.1"/>
    </source>
</evidence>
<dbReference type="PaxDb" id="3880-AES63564"/>
<dbReference type="Proteomes" id="UP000002051">
    <property type="component" value="Chromosome 2"/>
</dbReference>
<reference evidence="1 3" key="1">
    <citation type="journal article" date="2011" name="Nature">
        <title>The Medicago genome provides insight into the evolution of rhizobial symbioses.</title>
        <authorList>
            <person name="Young N.D."/>
            <person name="Debelle F."/>
            <person name="Oldroyd G.E."/>
            <person name="Geurts R."/>
            <person name="Cannon S.B."/>
            <person name="Udvardi M.K."/>
            <person name="Benedito V.A."/>
            <person name="Mayer K.F."/>
            <person name="Gouzy J."/>
            <person name="Schoof H."/>
            <person name="Van de Peer Y."/>
            <person name="Proost S."/>
            <person name="Cook D.R."/>
            <person name="Meyers B.C."/>
            <person name="Spannagl M."/>
            <person name="Cheung F."/>
            <person name="De Mita S."/>
            <person name="Krishnakumar V."/>
            <person name="Gundlach H."/>
            <person name="Zhou S."/>
            <person name="Mudge J."/>
            <person name="Bharti A.K."/>
            <person name="Murray J.D."/>
            <person name="Naoumkina M.A."/>
            <person name="Rosen B."/>
            <person name="Silverstein K.A."/>
            <person name="Tang H."/>
            <person name="Rombauts S."/>
            <person name="Zhao P.X."/>
            <person name="Zhou P."/>
            <person name="Barbe V."/>
            <person name="Bardou P."/>
            <person name="Bechner M."/>
            <person name="Bellec A."/>
            <person name="Berger A."/>
            <person name="Berges H."/>
            <person name="Bidwell S."/>
            <person name="Bisseling T."/>
            <person name="Choisne N."/>
            <person name="Couloux A."/>
            <person name="Denny R."/>
            <person name="Deshpande S."/>
            <person name="Dai X."/>
            <person name="Doyle J.J."/>
            <person name="Dudez A.M."/>
            <person name="Farmer A.D."/>
            <person name="Fouteau S."/>
            <person name="Franken C."/>
            <person name="Gibelin C."/>
            <person name="Gish J."/>
            <person name="Goldstein S."/>
            <person name="Gonzalez A.J."/>
            <person name="Green P.J."/>
            <person name="Hallab A."/>
            <person name="Hartog M."/>
            <person name="Hua A."/>
            <person name="Humphray S.J."/>
            <person name="Jeong D.H."/>
            <person name="Jing Y."/>
            <person name="Jocker A."/>
            <person name="Kenton S.M."/>
            <person name="Kim D.J."/>
            <person name="Klee K."/>
            <person name="Lai H."/>
            <person name="Lang C."/>
            <person name="Lin S."/>
            <person name="Macmil S.L."/>
            <person name="Magdelenat G."/>
            <person name="Matthews L."/>
            <person name="McCorrison J."/>
            <person name="Monaghan E.L."/>
            <person name="Mun J.H."/>
            <person name="Najar F.Z."/>
            <person name="Nicholson C."/>
            <person name="Noirot C."/>
            <person name="O'Bleness M."/>
            <person name="Paule C.R."/>
            <person name="Poulain J."/>
            <person name="Prion F."/>
            <person name="Qin B."/>
            <person name="Qu C."/>
            <person name="Retzel E.F."/>
            <person name="Riddle C."/>
            <person name="Sallet E."/>
            <person name="Samain S."/>
            <person name="Samson N."/>
            <person name="Sanders I."/>
            <person name="Saurat O."/>
            <person name="Scarpelli C."/>
            <person name="Schiex T."/>
            <person name="Segurens B."/>
            <person name="Severin A.J."/>
            <person name="Sherrier D.J."/>
            <person name="Shi R."/>
            <person name="Sims S."/>
            <person name="Singer S.R."/>
            <person name="Sinharoy S."/>
            <person name="Sterck L."/>
            <person name="Viollet A."/>
            <person name="Wang B.B."/>
            <person name="Wang K."/>
            <person name="Wang M."/>
            <person name="Wang X."/>
            <person name="Warfsmann J."/>
            <person name="Weissenbach J."/>
            <person name="White D.D."/>
            <person name="White J.D."/>
            <person name="Wiley G.B."/>
            <person name="Wincker P."/>
            <person name="Xing Y."/>
            <person name="Yang L."/>
            <person name="Yao Z."/>
            <person name="Ying F."/>
            <person name="Zhai J."/>
            <person name="Zhou L."/>
            <person name="Zuber A."/>
            <person name="Denarie J."/>
            <person name="Dixon R.A."/>
            <person name="May G.D."/>
            <person name="Schwartz D.C."/>
            <person name="Rogers J."/>
            <person name="Quetier F."/>
            <person name="Town C.D."/>
            <person name="Roe B.A."/>
        </authorList>
    </citation>
    <scope>NUCLEOTIDE SEQUENCE [LARGE SCALE GENOMIC DNA]</scope>
    <source>
        <strain evidence="1">A17</strain>
        <strain evidence="2 3">cv. Jemalong A17</strain>
    </source>
</reference>
<evidence type="ECO:0000313" key="2">
    <source>
        <dbReference type="EnsemblPlants" id="AES63564"/>
    </source>
</evidence>
<organism evidence="1 3">
    <name type="scientific">Medicago truncatula</name>
    <name type="common">Barrel medic</name>
    <name type="synonym">Medicago tribuloides</name>
    <dbReference type="NCBI Taxonomy" id="3880"/>
    <lineage>
        <taxon>Eukaryota</taxon>
        <taxon>Viridiplantae</taxon>
        <taxon>Streptophyta</taxon>
        <taxon>Embryophyta</taxon>
        <taxon>Tracheophyta</taxon>
        <taxon>Spermatophyta</taxon>
        <taxon>Magnoliopsida</taxon>
        <taxon>eudicotyledons</taxon>
        <taxon>Gunneridae</taxon>
        <taxon>Pentapetalae</taxon>
        <taxon>rosids</taxon>
        <taxon>fabids</taxon>
        <taxon>Fabales</taxon>
        <taxon>Fabaceae</taxon>
        <taxon>Papilionoideae</taxon>
        <taxon>50 kb inversion clade</taxon>
        <taxon>NPAAA clade</taxon>
        <taxon>Hologalegina</taxon>
        <taxon>IRL clade</taxon>
        <taxon>Trifolieae</taxon>
        <taxon>Medicago</taxon>
    </lineage>
</organism>
<accession>G7ISA3</accession>
<proteinExistence type="predicted"/>
<keyword evidence="3" id="KW-1185">Reference proteome</keyword>
<sequence length="80" mass="9284">MSKISLFLDLEENVYKNWVQHELREVMGEASVAQCHASLLFSLNEYFVGQYDEEHVEEKKEACVVLDLVKGLEVETNLEH</sequence>
<name>G7ISA3_MEDTR</name>
<dbReference type="AlphaFoldDB" id="G7ISA3"/>